<comment type="pathway">
    <text evidence="10">Cell wall biogenesis; peptidoglycan biosynthesis.</text>
</comment>
<keyword evidence="11" id="KW-0812">Transmembrane</keyword>
<evidence type="ECO:0000256" key="2">
    <source>
        <dbReference type="ARBA" id="ARBA00022618"/>
    </source>
</evidence>
<feature type="binding site" evidence="10">
    <location>
        <position position="311"/>
    </location>
    <ligand>
        <name>UDP-N-acetyl-alpha-D-glucosamine</name>
        <dbReference type="ChEBI" id="CHEBI:57705"/>
    </ligand>
</feature>
<dbReference type="Gene3D" id="3.40.50.2000">
    <property type="entry name" value="Glycogen Phosphorylase B"/>
    <property type="match status" value="2"/>
</dbReference>
<evidence type="ECO:0000313" key="15">
    <source>
        <dbReference type="Proteomes" id="UP000317171"/>
    </source>
</evidence>
<evidence type="ECO:0000256" key="7">
    <source>
        <dbReference type="ARBA" id="ARBA00023136"/>
    </source>
</evidence>
<comment type="similarity">
    <text evidence="10">Belongs to the glycosyltransferase 28 family. MurG subfamily.</text>
</comment>
<comment type="caution">
    <text evidence="10">Lacks conserved residue(s) required for the propagation of feature annotation.</text>
</comment>
<comment type="function">
    <text evidence="10">Cell wall formation. Catalyzes the transfer of a GlcNAc subunit on undecaprenyl-pyrophosphoryl-MurNAc-pentapeptide (lipid intermediate I) to form undecaprenyl-pyrophosphoryl-MurNAc-(pentapeptide)GlcNAc (lipid intermediate II).</text>
</comment>
<evidence type="ECO:0000256" key="10">
    <source>
        <dbReference type="HAMAP-Rule" id="MF_00033"/>
    </source>
</evidence>
<dbReference type="PANTHER" id="PTHR21015">
    <property type="entry name" value="UDP-N-ACETYLGLUCOSAMINE--N-ACETYLMURAMYL-(PENTAPEPTIDE) PYROPHOSPHORYL-UNDECAPRENOL N-ACETYLGLUCOSAMINE TRANSFERASE 1"/>
    <property type="match status" value="1"/>
</dbReference>
<dbReference type="GO" id="GO:0050511">
    <property type="term" value="F:undecaprenyldiphospho-muramoylpentapeptide beta-N-acetylglucosaminyltransferase activity"/>
    <property type="evidence" value="ECO:0007669"/>
    <property type="project" value="UniProtKB-UniRule"/>
</dbReference>
<evidence type="ECO:0000256" key="11">
    <source>
        <dbReference type="SAM" id="Phobius"/>
    </source>
</evidence>
<sequence>MTESIRRNKTIVFAGGGTGGHLLPGIAVAEQLVTLGEFQTIFVGSSRIVEQQIIENSGYQHLSLPSASTSDLKRAPFRFLWRNSRAFFQALRFLRTESPAVVIGLGGFASVPVILAASWLKIPIVLLEQNIIPGRANQFLCGRASLVCISFWETQFKGRPSGEQNGPPRIVLTGNPVRKQILEAGIQRESAEKSDETLILVLGGSQGATAVNDAVLCLLERSGDDLPKPLHVVHQTGEAGYESAKDGYGRLKKRGSKLRVTVQPFFDDLTEWYTRADLIISRAGATTLAEIACLGIPTILIPFPNSMRDHQLINARYYVERGAALLVEQAPEPEVTAELLTKAVLDLLNTEEQRSGMSQKVHELAFPHAARRVAEELSGLILG</sequence>
<dbReference type="InterPro" id="IPR006009">
    <property type="entry name" value="GlcNAc_MurG"/>
</dbReference>
<comment type="subcellular location">
    <subcellularLocation>
        <location evidence="10">Cell membrane</location>
        <topology evidence="10">Peripheral membrane protein</topology>
        <orientation evidence="10">Cytoplasmic side</orientation>
    </subcellularLocation>
</comment>
<dbReference type="EMBL" id="CP036269">
    <property type="protein sequence ID" value="QDT42416.1"/>
    <property type="molecule type" value="Genomic_DNA"/>
</dbReference>
<evidence type="ECO:0000259" key="13">
    <source>
        <dbReference type="Pfam" id="PF04101"/>
    </source>
</evidence>
<proteinExistence type="inferred from homology"/>
<evidence type="ECO:0000256" key="9">
    <source>
        <dbReference type="ARBA" id="ARBA00023316"/>
    </source>
</evidence>
<feature type="binding site" evidence="10">
    <location>
        <begin position="18"/>
        <end position="20"/>
    </location>
    <ligand>
        <name>UDP-N-acetyl-alpha-D-glucosamine</name>
        <dbReference type="ChEBI" id="CHEBI:57705"/>
    </ligand>
</feature>
<evidence type="ECO:0000256" key="6">
    <source>
        <dbReference type="ARBA" id="ARBA00022984"/>
    </source>
</evidence>
<dbReference type="CDD" id="cd03785">
    <property type="entry name" value="GT28_MurG"/>
    <property type="match status" value="1"/>
</dbReference>
<dbReference type="GO" id="GO:0051301">
    <property type="term" value="P:cell division"/>
    <property type="evidence" value="ECO:0007669"/>
    <property type="project" value="UniProtKB-KW"/>
</dbReference>
<dbReference type="GO" id="GO:0005886">
    <property type="term" value="C:plasma membrane"/>
    <property type="evidence" value="ECO:0007669"/>
    <property type="project" value="UniProtKB-SubCell"/>
</dbReference>
<keyword evidence="7 10" id="KW-0472">Membrane</keyword>
<evidence type="ECO:0000313" key="14">
    <source>
        <dbReference type="EMBL" id="QDT42416.1"/>
    </source>
</evidence>
<feature type="binding site" evidence="10">
    <location>
        <position position="205"/>
    </location>
    <ligand>
        <name>UDP-N-acetyl-alpha-D-glucosamine</name>
        <dbReference type="ChEBI" id="CHEBI:57705"/>
    </ligand>
</feature>
<keyword evidence="4 10" id="KW-0808">Transferase</keyword>
<keyword evidence="15" id="KW-1185">Reference proteome</keyword>
<dbReference type="InterPro" id="IPR007235">
    <property type="entry name" value="Glyco_trans_28_C"/>
</dbReference>
<dbReference type="RefSeq" id="WP_145215608.1">
    <property type="nucleotide sequence ID" value="NZ_CP036269.1"/>
</dbReference>
<organism evidence="14 15">
    <name type="scientific">Gimesia alba</name>
    <dbReference type="NCBI Taxonomy" id="2527973"/>
    <lineage>
        <taxon>Bacteria</taxon>
        <taxon>Pseudomonadati</taxon>
        <taxon>Planctomycetota</taxon>
        <taxon>Planctomycetia</taxon>
        <taxon>Planctomycetales</taxon>
        <taxon>Planctomycetaceae</taxon>
        <taxon>Gimesia</taxon>
    </lineage>
</organism>
<evidence type="ECO:0000256" key="3">
    <source>
        <dbReference type="ARBA" id="ARBA00022676"/>
    </source>
</evidence>
<feature type="domain" description="Glycosyltransferase family 28 N-terminal" evidence="12">
    <location>
        <begin position="11"/>
        <end position="144"/>
    </location>
</feature>
<dbReference type="Pfam" id="PF04101">
    <property type="entry name" value="Glyco_tran_28_C"/>
    <property type="match status" value="1"/>
</dbReference>
<dbReference type="PANTHER" id="PTHR21015:SF22">
    <property type="entry name" value="GLYCOSYLTRANSFERASE"/>
    <property type="match status" value="1"/>
</dbReference>
<comment type="catalytic activity">
    <reaction evidence="10">
        <text>di-trans,octa-cis-undecaprenyl diphospho-N-acetyl-alpha-D-muramoyl-L-alanyl-D-glutamyl-meso-2,6-diaminopimeloyl-D-alanyl-D-alanine + UDP-N-acetyl-alpha-D-glucosamine = di-trans,octa-cis-undecaprenyl diphospho-[N-acetyl-alpha-D-glucosaminyl-(1-&gt;4)]-N-acetyl-alpha-D-muramoyl-L-alanyl-D-glutamyl-meso-2,6-diaminopimeloyl-D-alanyl-D-alanine + UDP + H(+)</text>
        <dbReference type="Rhea" id="RHEA:31227"/>
        <dbReference type="ChEBI" id="CHEBI:15378"/>
        <dbReference type="ChEBI" id="CHEBI:57705"/>
        <dbReference type="ChEBI" id="CHEBI:58223"/>
        <dbReference type="ChEBI" id="CHEBI:61387"/>
        <dbReference type="ChEBI" id="CHEBI:61388"/>
        <dbReference type="EC" id="2.4.1.227"/>
    </reaction>
</comment>
<keyword evidence="9 10" id="KW-0961">Cell wall biogenesis/degradation</keyword>
<keyword evidence="11" id="KW-1133">Transmembrane helix</keyword>
<gene>
    <name evidence="10 14" type="primary">murG</name>
    <name evidence="14" type="ORF">Pan241w_25000</name>
</gene>
<keyword evidence="8 10" id="KW-0131">Cell cycle</keyword>
<dbReference type="UniPathway" id="UPA00219"/>
<protein>
    <recommendedName>
        <fullName evidence="10">UDP-N-acetylglucosamine--N-acetylmuramyl-(pentapeptide) pyrophosphoryl-undecaprenol N-acetylglucosamine transferase</fullName>
        <ecNumber evidence="10">2.4.1.227</ecNumber>
    </recommendedName>
    <alternativeName>
        <fullName evidence="10">Undecaprenyl-PP-MurNAc-pentapeptide-UDPGlcNAc GlcNAc transferase</fullName>
    </alternativeName>
</protein>
<dbReference type="NCBIfam" id="TIGR01133">
    <property type="entry name" value="murG"/>
    <property type="match status" value="1"/>
</dbReference>
<dbReference type="KEGG" id="gaz:Pan241w_25000"/>
<evidence type="ECO:0000256" key="4">
    <source>
        <dbReference type="ARBA" id="ARBA00022679"/>
    </source>
</evidence>
<dbReference type="InterPro" id="IPR004276">
    <property type="entry name" value="GlycoTrans_28_N"/>
</dbReference>
<dbReference type="GO" id="GO:0008360">
    <property type="term" value="P:regulation of cell shape"/>
    <property type="evidence" value="ECO:0007669"/>
    <property type="project" value="UniProtKB-KW"/>
</dbReference>
<feature type="domain" description="Glycosyl transferase family 28 C-terminal" evidence="13">
    <location>
        <begin position="199"/>
        <end position="372"/>
    </location>
</feature>
<keyword evidence="1 10" id="KW-1003">Cell membrane</keyword>
<dbReference type="GO" id="GO:0005975">
    <property type="term" value="P:carbohydrate metabolic process"/>
    <property type="evidence" value="ECO:0007669"/>
    <property type="project" value="InterPro"/>
</dbReference>
<dbReference type="Proteomes" id="UP000317171">
    <property type="component" value="Chromosome"/>
</dbReference>
<feature type="binding site" evidence="10">
    <location>
        <position position="130"/>
    </location>
    <ligand>
        <name>UDP-N-acetyl-alpha-D-glucosamine</name>
        <dbReference type="ChEBI" id="CHEBI:57705"/>
    </ligand>
</feature>
<feature type="transmembrane region" description="Helical" evidence="11">
    <location>
        <begin position="100"/>
        <end position="120"/>
    </location>
</feature>
<dbReference type="GO" id="GO:0051991">
    <property type="term" value="F:UDP-N-acetyl-D-glucosamine:N-acetylmuramoyl-L-alanyl-D-glutamyl-meso-2,6-diaminopimelyl-D-alanyl-D-alanine-diphosphoundecaprenol 4-beta-N-acetylglucosaminlytransferase activity"/>
    <property type="evidence" value="ECO:0007669"/>
    <property type="project" value="RHEA"/>
</dbReference>
<name>A0A517REW5_9PLAN</name>
<dbReference type="OrthoDB" id="9808936at2"/>
<reference evidence="14 15" key="1">
    <citation type="submission" date="2019-02" db="EMBL/GenBank/DDBJ databases">
        <title>Deep-cultivation of Planctomycetes and their phenomic and genomic characterization uncovers novel biology.</title>
        <authorList>
            <person name="Wiegand S."/>
            <person name="Jogler M."/>
            <person name="Boedeker C."/>
            <person name="Pinto D."/>
            <person name="Vollmers J."/>
            <person name="Rivas-Marin E."/>
            <person name="Kohn T."/>
            <person name="Peeters S.H."/>
            <person name="Heuer A."/>
            <person name="Rast P."/>
            <person name="Oberbeckmann S."/>
            <person name="Bunk B."/>
            <person name="Jeske O."/>
            <person name="Meyerdierks A."/>
            <person name="Storesund J.E."/>
            <person name="Kallscheuer N."/>
            <person name="Luecker S."/>
            <person name="Lage O.M."/>
            <person name="Pohl T."/>
            <person name="Merkel B.J."/>
            <person name="Hornburger P."/>
            <person name="Mueller R.-W."/>
            <person name="Bruemmer F."/>
            <person name="Labrenz M."/>
            <person name="Spormann A.M."/>
            <person name="Op den Camp H."/>
            <person name="Overmann J."/>
            <person name="Amann R."/>
            <person name="Jetten M.S.M."/>
            <person name="Mascher T."/>
            <person name="Medema M.H."/>
            <person name="Devos D.P."/>
            <person name="Kaster A.-K."/>
            <person name="Ovreas L."/>
            <person name="Rohde M."/>
            <person name="Galperin M.Y."/>
            <person name="Jogler C."/>
        </authorList>
    </citation>
    <scope>NUCLEOTIDE SEQUENCE [LARGE SCALE GENOMIC DNA]</scope>
    <source>
        <strain evidence="14 15">Pan241w</strain>
    </source>
</reference>
<dbReference type="GO" id="GO:0009252">
    <property type="term" value="P:peptidoglycan biosynthetic process"/>
    <property type="evidence" value="ECO:0007669"/>
    <property type="project" value="UniProtKB-UniRule"/>
</dbReference>
<dbReference type="Pfam" id="PF03033">
    <property type="entry name" value="Glyco_transf_28"/>
    <property type="match status" value="1"/>
</dbReference>
<keyword evidence="2 10" id="KW-0132">Cell division</keyword>
<dbReference type="EC" id="2.4.1.227" evidence="10"/>
<dbReference type="SUPFAM" id="SSF53756">
    <property type="entry name" value="UDP-Glycosyltransferase/glycogen phosphorylase"/>
    <property type="match status" value="1"/>
</dbReference>
<evidence type="ECO:0000256" key="5">
    <source>
        <dbReference type="ARBA" id="ARBA00022960"/>
    </source>
</evidence>
<feature type="binding site" evidence="10">
    <location>
        <position position="178"/>
    </location>
    <ligand>
        <name>UDP-N-acetyl-alpha-D-glucosamine</name>
        <dbReference type="ChEBI" id="CHEBI:57705"/>
    </ligand>
</feature>
<keyword evidence="5 10" id="KW-0133">Cell shape</keyword>
<accession>A0A517REW5</accession>
<keyword evidence="6 10" id="KW-0573">Peptidoglycan synthesis</keyword>
<evidence type="ECO:0000256" key="1">
    <source>
        <dbReference type="ARBA" id="ARBA00022475"/>
    </source>
</evidence>
<keyword evidence="3 10" id="KW-0328">Glycosyltransferase</keyword>
<evidence type="ECO:0000256" key="8">
    <source>
        <dbReference type="ARBA" id="ARBA00023306"/>
    </source>
</evidence>
<evidence type="ECO:0000259" key="12">
    <source>
        <dbReference type="Pfam" id="PF03033"/>
    </source>
</evidence>
<dbReference type="GO" id="GO:0071555">
    <property type="term" value="P:cell wall organization"/>
    <property type="evidence" value="ECO:0007669"/>
    <property type="project" value="UniProtKB-KW"/>
</dbReference>
<dbReference type="AlphaFoldDB" id="A0A517REW5"/>
<dbReference type="HAMAP" id="MF_00033">
    <property type="entry name" value="MurG"/>
    <property type="match status" value="1"/>
</dbReference>